<feature type="region of interest" description="Disordered" evidence="3">
    <location>
        <begin position="1"/>
        <end position="22"/>
    </location>
</feature>
<proteinExistence type="predicted"/>
<evidence type="ECO:0000313" key="4">
    <source>
        <dbReference type="EMBL" id="EAY09668.1"/>
    </source>
</evidence>
<dbReference type="KEGG" id="tva:4767591"/>
<dbReference type="VEuPathDB" id="TrichDB:TVAG_060440"/>
<dbReference type="GO" id="GO:0005794">
    <property type="term" value="C:Golgi apparatus"/>
    <property type="evidence" value="ECO:0000318"/>
    <property type="project" value="GO_Central"/>
</dbReference>
<dbReference type="InParanoid" id="A2ECH3"/>
<evidence type="ECO:0000256" key="1">
    <source>
        <dbReference type="ARBA" id="ARBA00004184"/>
    </source>
</evidence>
<dbReference type="VEuPathDB" id="TrichDB:TVAGG3_0311800"/>
<feature type="coiled-coil region" evidence="2">
    <location>
        <begin position="691"/>
        <end position="942"/>
    </location>
</feature>
<evidence type="ECO:0000313" key="5">
    <source>
        <dbReference type="Proteomes" id="UP000001542"/>
    </source>
</evidence>
<keyword evidence="5" id="KW-1185">Reference proteome</keyword>
<dbReference type="RefSeq" id="XP_001321891.1">
    <property type="nucleotide sequence ID" value="XM_001321856.1"/>
</dbReference>
<evidence type="ECO:0000256" key="2">
    <source>
        <dbReference type="SAM" id="Coils"/>
    </source>
</evidence>
<feature type="compositionally biased region" description="Basic and acidic residues" evidence="3">
    <location>
        <begin position="205"/>
        <end position="224"/>
    </location>
</feature>
<evidence type="ECO:0000256" key="3">
    <source>
        <dbReference type="SAM" id="MobiDB-lite"/>
    </source>
</evidence>
<dbReference type="EMBL" id="DS113353">
    <property type="protein sequence ID" value="EAY09668.1"/>
    <property type="molecule type" value="Genomic_DNA"/>
</dbReference>
<feature type="coiled-coil region" evidence="2">
    <location>
        <begin position="33"/>
        <end position="159"/>
    </location>
</feature>
<protein>
    <submittedName>
        <fullName evidence="4">Uncharacterized protein</fullName>
    </submittedName>
</protein>
<dbReference type="Proteomes" id="UP000001542">
    <property type="component" value="Unassembled WGS sequence"/>
</dbReference>
<feature type="coiled-coil region" evidence="2">
    <location>
        <begin position="627"/>
        <end position="654"/>
    </location>
</feature>
<feature type="coiled-coil region" evidence="2">
    <location>
        <begin position="362"/>
        <end position="403"/>
    </location>
</feature>
<dbReference type="SMR" id="A2ECH3"/>
<dbReference type="PANTHER" id="PTHR23157:SF25">
    <property type="entry name" value="GRIP AND COILED-COIL DOMAIN-CONTAINING PROTEIN 1"/>
    <property type="match status" value="1"/>
</dbReference>
<dbReference type="PANTHER" id="PTHR23157">
    <property type="entry name" value="GRIP AND COILED-COIL DOMAIN-CONTAINING PROTEIN 1"/>
    <property type="match status" value="1"/>
</dbReference>
<dbReference type="Gene3D" id="1.10.287.1490">
    <property type="match status" value="1"/>
</dbReference>
<dbReference type="InterPro" id="IPR051952">
    <property type="entry name" value="Golgi-autophagy_related"/>
</dbReference>
<feature type="coiled-coil region" evidence="2">
    <location>
        <begin position="448"/>
        <end position="524"/>
    </location>
</feature>
<feature type="region of interest" description="Disordered" evidence="3">
    <location>
        <begin position="199"/>
        <end position="224"/>
    </location>
</feature>
<comment type="subcellular location">
    <subcellularLocation>
        <location evidence="1">Endomembrane system</location>
        <topology evidence="1">Peripheral membrane protein</topology>
    </subcellularLocation>
</comment>
<accession>A2ECH3</accession>
<keyword evidence="2" id="KW-0175">Coiled coil</keyword>
<sequence>MLDCTSESENASFNYLQPNESTGDSTLLAEARNSQLQEDNASLVKELNVLRAQFEQAVALSQKTVEIRKENDNLKNQILELNSQKEDALHRLEIAIRTKNEALQQLDEKTQKDSQQRQADVNAMQKEMAKTKKAFQNQLDKLYTENQKLQNRKEQDEILQKTLVGKIEKLVTNSARYFGRQISNIDDLTEIFEKEVFPSIQQNDQEQKTQKIKAPKTEQESPSKYKELHMKYKTARADIKAFNQRLQDLLNQLSKKDQEINAINRQNTQQINALKEKITLAAEEKQNLTSTYNRNLHKLETKVLQLKNDLQKANNEKQTPSQPQMAQQPVQQQPIIKYVQVPVQQPNTQPQNPTNNADTAVIEQMTIRIQDLQGKLDKSNKNCEDLQRKVDQMNKKNEDLIISHEGDKNNLKSLQIVHEQTVKELETVRTSLRTRDQVPKKCQKCKDYHRIENENNSLKAVVEKLEKSTFEAHLSNEKLKQELSDSQEKLKEQEKQILSLEEKNRDLQNDTKEMEAKISSFVEKKDEDFMPPSVWTNCNFDDTLNRQIQKIANNEQLSSQSKLQNIYKQIEKYIYRNTLEMKEQVNNSSLEMEKLFDLTKDFFVSLCISLYDEPISFDEFLTNNTTKTKVIETVRELRNKITELLRQNESVKSVFRTLCHFYKVDEEDFVESTKRIMAFHDDEVAAHNKIKEKLINIKKSSKEMIDQLKSDNQQLSLNFDHLKDDYEDLKTENNKLQDQNKQMKKEIEKMKETNQLLNDKVEDLEEINQEMKENNEKMINNEKQKLEEQYKEEIQENESQINDLTQTNEKLNNELQNMKKLHSVFVDSSKEKEEENEKKLKVLQKSIAEKEKRFEEEKNSIIKSYEQGNEELKKQCDEHREDVIRLSKEISCKEKMIREMKDKFIELQRNKKSLEHQIKTNEEEMERERKIKEAEISSIKSEFDSRISSEINKVKEDFMRDQRKMISYVVDRFRTNYNANTSIDERSLRMTVNKAANELEKFHQSDERIRRLIGARPSQSTEDAVAQAIIQTSFD</sequence>
<reference evidence="4" key="2">
    <citation type="journal article" date="2007" name="Science">
        <title>Draft genome sequence of the sexually transmitted pathogen Trichomonas vaginalis.</title>
        <authorList>
            <person name="Carlton J.M."/>
            <person name="Hirt R.P."/>
            <person name="Silva J.C."/>
            <person name="Delcher A.L."/>
            <person name="Schatz M."/>
            <person name="Zhao Q."/>
            <person name="Wortman J.R."/>
            <person name="Bidwell S.L."/>
            <person name="Alsmark U.C.M."/>
            <person name="Besteiro S."/>
            <person name="Sicheritz-Ponten T."/>
            <person name="Noel C.J."/>
            <person name="Dacks J.B."/>
            <person name="Foster P.G."/>
            <person name="Simillion C."/>
            <person name="Van de Peer Y."/>
            <person name="Miranda-Saavedra D."/>
            <person name="Barton G.J."/>
            <person name="Westrop G.D."/>
            <person name="Mueller S."/>
            <person name="Dessi D."/>
            <person name="Fiori P.L."/>
            <person name="Ren Q."/>
            <person name="Paulsen I."/>
            <person name="Zhang H."/>
            <person name="Bastida-Corcuera F.D."/>
            <person name="Simoes-Barbosa A."/>
            <person name="Brown M.T."/>
            <person name="Hayes R.D."/>
            <person name="Mukherjee M."/>
            <person name="Okumura C.Y."/>
            <person name="Schneider R."/>
            <person name="Smith A.J."/>
            <person name="Vanacova S."/>
            <person name="Villalvazo M."/>
            <person name="Haas B.J."/>
            <person name="Pertea M."/>
            <person name="Feldblyum T.V."/>
            <person name="Utterback T.R."/>
            <person name="Shu C.L."/>
            <person name="Osoegawa K."/>
            <person name="de Jong P.J."/>
            <person name="Hrdy I."/>
            <person name="Horvathova L."/>
            <person name="Zubacova Z."/>
            <person name="Dolezal P."/>
            <person name="Malik S.B."/>
            <person name="Logsdon J.M. Jr."/>
            <person name="Henze K."/>
            <person name="Gupta A."/>
            <person name="Wang C.C."/>
            <person name="Dunne R.L."/>
            <person name="Upcroft J.A."/>
            <person name="Upcroft P."/>
            <person name="White O."/>
            <person name="Salzberg S.L."/>
            <person name="Tang P."/>
            <person name="Chiu C.-H."/>
            <person name="Lee Y.-S."/>
            <person name="Embley T.M."/>
            <person name="Coombs G.H."/>
            <person name="Mottram J.C."/>
            <person name="Tachezy J."/>
            <person name="Fraser-Liggett C.M."/>
            <person name="Johnson P.J."/>
        </authorList>
    </citation>
    <scope>NUCLEOTIDE SEQUENCE [LARGE SCALE GENOMIC DNA]</scope>
    <source>
        <strain evidence="4">G3</strain>
    </source>
</reference>
<reference evidence="4" key="1">
    <citation type="submission" date="2006-10" db="EMBL/GenBank/DDBJ databases">
        <authorList>
            <person name="Amadeo P."/>
            <person name="Zhao Q."/>
            <person name="Wortman J."/>
            <person name="Fraser-Liggett C."/>
            <person name="Carlton J."/>
        </authorList>
    </citation>
    <scope>NUCLEOTIDE SEQUENCE</scope>
    <source>
        <strain evidence="4">G3</strain>
    </source>
</reference>
<feature type="coiled-coil region" evidence="2">
    <location>
        <begin position="225"/>
        <end position="316"/>
    </location>
</feature>
<gene>
    <name evidence="4" type="ORF">TVAG_060440</name>
</gene>
<name>A2ECH3_TRIV3</name>
<dbReference type="AlphaFoldDB" id="A2ECH3"/>
<organism evidence="4 5">
    <name type="scientific">Trichomonas vaginalis (strain ATCC PRA-98 / G3)</name>
    <dbReference type="NCBI Taxonomy" id="412133"/>
    <lineage>
        <taxon>Eukaryota</taxon>
        <taxon>Metamonada</taxon>
        <taxon>Parabasalia</taxon>
        <taxon>Trichomonadida</taxon>
        <taxon>Trichomonadidae</taxon>
        <taxon>Trichomonas</taxon>
    </lineage>
</organism>